<comment type="caution">
    <text evidence="1">The sequence shown here is derived from an EMBL/GenBank/DDBJ whole genome shotgun (WGS) entry which is preliminary data.</text>
</comment>
<evidence type="ECO:0000313" key="2">
    <source>
        <dbReference type="Proteomes" id="UP000811545"/>
    </source>
</evidence>
<reference evidence="1 2" key="1">
    <citation type="journal article" date="2021" name="bioRxiv">
        <title>Unique metabolic strategies in Hadean analogues reveal hints for primordial physiology.</title>
        <authorList>
            <person name="Nobu M.K."/>
            <person name="Nakai R."/>
            <person name="Tamazawa S."/>
            <person name="Mori H."/>
            <person name="Toyoda A."/>
            <person name="Ijiri A."/>
            <person name="Suzuki S."/>
            <person name="Kurokawa K."/>
            <person name="Kamagata Y."/>
            <person name="Tamaki H."/>
        </authorList>
    </citation>
    <scope>NUCLEOTIDE SEQUENCE [LARGE SCALE GENOMIC DNA]</scope>
    <source>
        <strain evidence="1">BS525</strain>
    </source>
</reference>
<gene>
    <name evidence="1" type="ORF">DDT42_01829</name>
</gene>
<dbReference type="AlphaFoldDB" id="A0A9E2BI00"/>
<proteinExistence type="predicted"/>
<organism evidence="1 2">
    <name type="scientific">Psychracetigena formicireducens</name>
    <dbReference type="NCBI Taxonomy" id="2986056"/>
    <lineage>
        <taxon>Bacteria</taxon>
        <taxon>Bacillati</taxon>
        <taxon>Candidatus Lithacetigenota</taxon>
        <taxon>Candidatus Psychracetigena</taxon>
    </lineage>
</organism>
<dbReference type="Proteomes" id="UP000811545">
    <property type="component" value="Unassembled WGS sequence"/>
</dbReference>
<dbReference type="EMBL" id="QLTW01000238">
    <property type="protein sequence ID" value="MBT9145951.1"/>
    <property type="molecule type" value="Genomic_DNA"/>
</dbReference>
<accession>A0A9E2BI00</accession>
<sequence>MFVFDTNAQVQTQKGTFFLTGEISFYRNKAEIKSRQNSITSIFEIQMETSFTFLPSVGYMLTDNWAIGLGLGFEREYARFFIDDFDNFLEDYNTILFIISPFARYYYGLNEKLSIFDQSNFLLTPGDR</sequence>
<protein>
    <submittedName>
        <fullName evidence="1">Uncharacterized protein</fullName>
    </submittedName>
</protein>
<name>A0A9E2BI00_PSYF1</name>
<evidence type="ECO:0000313" key="1">
    <source>
        <dbReference type="EMBL" id="MBT9145951.1"/>
    </source>
</evidence>